<evidence type="ECO:0000256" key="8">
    <source>
        <dbReference type="ARBA" id="ARBA00023237"/>
    </source>
</evidence>
<evidence type="ECO:0000256" key="5">
    <source>
        <dbReference type="ARBA" id="ARBA00022729"/>
    </source>
</evidence>
<dbReference type="Gene3D" id="2.40.170.20">
    <property type="entry name" value="TonB-dependent receptor, beta-barrel domain"/>
    <property type="match status" value="1"/>
</dbReference>
<evidence type="ECO:0000256" key="9">
    <source>
        <dbReference type="PROSITE-ProRule" id="PRU01360"/>
    </source>
</evidence>
<dbReference type="InterPro" id="IPR036942">
    <property type="entry name" value="Beta-barrel_TonB_sf"/>
</dbReference>
<dbReference type="Pfam" id="PF00593">
    <property type="entry name" value="TonB_dep_Rec_b-barrel"/>
    <property type="match status" value="1"/>
</dbReference>
<dbReference type="Proteomes" id="UP000564378">
    <property type="component" value="Unassembled WGS sequence"/>
</dbReference>
<dbReference type="InterPro" id="IPR000531">
    <property type="entry name" value="Beta-barrel_TonB"/>
</dbReference>
<dbReference type="GO" id="GO:0009279">
    <property type="term" value="C:cell outer membrane"/>
    <property type="evidence" value="ECO:0007669"/>
    <property type="project" value="UniProtKB-SubCell"/>
</dbReference>
<comment type="caution">
    <text evidence="15">The sequence shown here is derived from an EMBL/GenBank/DDBJ whole genome shotgun (WGS) entry which is preliminary data.</text>
</comment>
<protein>
    <submittedName>
        <fullName evidence="15">TonB-dependent receptor</fullName>
    </submittedName>
</protein>
<evidence type="ECO:0000256" key="2">
    <source>
        <dbReference type="ARBA" id="ARBA00022448"/>
    </source>
</evidence>
<keyword evidence="6 10" id="KW-0798">TonB box</keyword>
<proteinExistence type="inferred from homology"/>
<keyword evidence="3 9" id="KW-1134">Transmembrane beta strand</keyword>
<keyword evidence="8 9" id="KW-0998">Cell outer membrane</keyword>
<accession>A0A842I3A7</accession>
<dbReference type="RefSeq" id="WP_185802166.1">
    <property type="nucleotide sequence ID" value="NZ_JACJVJ010000003.1"/>
</dbReference>
<keyword evidence="16" id="KW-1185">Reference proteome</keyword>
<keyword evidence="15" id="KW-0675">Receptor</keyword>
<comment type="subcellular location">
    <subcellularLocation>
        <location evidence="1 9">Cell outer membrane</location>
        <topology evidence="1 9">Multi-pass membrane protein</topology>
    </subcellularLocation>
</comment>
<evidence type="ECO:0000256" key="11">
    <source>
        <dbReference type="RuleBase" id="RU003357"/>
    </source>
</evidence>
<dbReference type="AlphaFoldDB" id="A0A842I3A7"/>
<evidence type="ECO:0000313" key="16">
    <source>
        <dbReference type="Proteomes" id="UP000564378"/>
    </source>
</evidence>
<dbReference type="Pfam" id="PF07715">
    <property type="entry name" value="Plug"/>
    <property type="match status" value="1"/>
</dbReference>
<evidence type="ECO:0000256" key="6">
    <source>
        <dbReference type="ARBA" id="ARBA00023077"/>
    </source>
</evidence>
<evidence type="ECO:0000256" key="1">
    <source>
        <dbReference type="ARBA" id="ARBA00004571"/>
    </source>
</evidence>
<evidence type="ECO:0000256" key="10">
    <source>
        <dbReference type="PROSITE-ProRule" id="PRU10143"/>
    </source>
</evidence>
<sequence length="948" mass="101135">MVTTALSAAGLIASPALAQDEAPAAAPSAEANQSNETIIVTASRTASSGLDSPTPTQVVSGEIIDRQAAETIMEVLNQNPAFKATRSPNANATNLASPGQATADLRALGGQRTLVLVNGARVVPFAPASSRSVPTVPDLNLMPTIMIERIDVVTGGASALYGSDAVSGVVNLIMRTEYDGIDARVQYGISDEGDDERYRLGVLAGTDFANGRGHVVASFDYSQSEGVQSHYERDWGRQEELIVPNVDGITGPTGVPYDQIRTTMVRQQLGAGSVIVGGPAALVGQTFNPDGSIRPFNYGTQRAGRNMVGGEGFSQILMTDLVPEVERFTFYGSVYYDLADNVTAYIEGGWSRGTGRIDGANLRITSQLISNDNPFIPAEARALLGADDIRISRQGYDLGVNYFTTKNETPHGTLGVRGDFDSGRWRWDAHATYGENHYAQRAFNQPIIQNLAFAFDAVDEGAYLGGVPNGNVVCRAVADGNPAAAGCVPLNLFGENNFSTAARDYIMGEPTNDVEYTQFTVAANLIGDIFELPAGPVTVAIGGEYRRETQSLVSDALSEINGYLGAGNAPSYSGEFDVTEGYIEASVPVFDMLDLNGAIRYADYSSAGGLTAWKLGGVFEPIDGLRIRVSRSRDIRAPQIAELASTGNFVFGPVTLNVDGTQKTNVIQQNSTAGNPDVGAEIARTWTAGFAYQGSGALYGLGFSVDYYDIDIQNAISNPSAAQIAGLCNAGQQNFCDIFEYGPDPLNAGERIHTRLISGSQNIGSFAQTGIDMTVNYRTDVDSFGPGGYFNLQGSGTYVIDSIFDAGLVGSAPLDSAGAHNPYTLGATPTFQGNLSGTAGNDDFNVTLQALFISSGVQDRNYTEDADRAAAEGLVYVNDNSVPATWYFNLFGRFYLGENEQYEIFGAINNLLDQDPRFTPYYILTSPVNGQYYDKIGRRFTIGARVRF</sequence>
<keyword evidence="2 9" id="KW-0813">Transport</keyword>
<feature type="chain" id="PRO_5032666721" evidence="12">
    <location>
        <begin position="19"/>
        <end position="948"/>
    </location>
</feature>
<evidence type="ECO:0000256" key="12">
    <source>
        <dbReference type="SAM" id="SignalP"/>
    </source>
</evidence>
<comment type="similarity">
    <text evidence="9 11">Belongs to the TonB-dependent receptor family.</text>
</comment>
<dbReference type="InterPro" id="IPR039426">
    <property type="entry name" value="TonB-dep_rcpt-like"/>
</dbReference>
<organism evidence="15 16">
    <name type="scientific">Parasphingopyxis marina</name>
    <dbReference type="NCBI Taxonomy" id="2761622"/>
    <lineage>
        <taxon>Bacteria</taxon>
        <taxon>Pseudomonadati</taxon>
        <taxon>Pseudomonadota</taxon>
        <taxon>Alphaproteobacteria</taxon>
        <taxon>Sphingomonadales</taxon>
        <taxon>Sphingomonadaceae</taxon>
        <taxon>Parasphingopyxis</taxon>
    </lineage>
</organism>
<dbReference type="PROSITE" id="PS52016">
    <property type="entry name" value="TONB_DEPENDENT_REC_3"/>
    <property type="match status" value="1"/>
</dbReference>
<evidence type="ECO:0000259" key="14">
    <source>
        <dbReference type="Pfam" id="PF07715"/>
    </source>
</evidence>
<name>A0A842I3A7_9SPHN</name>
<evidence type="ECO:0000313" key="15">
    <source>
        <dbReference type="EMBL" id="MBC2778850.1"/>
    </source>
</evidence>
<feature type="domain" description="TonB-dependent receptor plug" evidence="14">
    <location>
        <begin position="51"/>
        <end position="169"/>
    </location>
</feature>
<dbReference type="InterPro" id="IPR037066">
    <property type="entry name" value="Plug_dom_sf"/>
</dbReference>
<feature type="short sequence motif" description="TonB box" evidence="10">
    <location>
        <begin position="37"/>
        <end position="43"/>
    </location>
</feature>
<dbReference type="SUPFAM" id="SSF56935">
    <property type="entry name" value="Porins"/>
    <property type="match status" value="1"/>
</dbReference>
<dbReference type="Gene3D" id="2.170.130.10">
    <property type="entry name" value="TonB-dependent receptor, plug domain"/>
    <property type="match status" value="1"/>
</dbReference>
<dbReference type="EMBL" id="JACJVJ010000003">
    <property type="protein sequence ID" value="MBC2778850.1"/>
    <property type="molecule type" value="Genomic_DNA"/>
</dbReference>
<reference evidence="15 16" key="1">
    <citation type="submission" date="2020-08" db="EMBL/GenBank/DDBJ databases">
        <title>Draft genome sequence of Parasphingopyxis sp. GrpM-11.</title>
        <authorList>
            <person name="Oh J."/>
            <person name="Roh D.-H."/>
        </authorList>
    </citation>
    <scope>NUCLEOTIDE SEQUENCE [LARGE SCALE GENOMIC DNA]</scope>
    <source>
        <strain evidence="15 16">GrpM-11</strain>
    </source>
</reference>
<feature type="domain" description="TonB-dependent receptor-like beta-barrel" evidence="13">
    <location>
        <begin position="399"/>
        <end position="911"/>
    </location>
</feature>
<gene>
    <name evidence="15" type="ORF">H6P80_14595</name>
</gene>
<evidence type="ECO:0000256" key="4">
    <source>
        <dbReference type="ARBA" id="ARBA00022692"/>
    </source>
</evidence>
<dbReference type="InterPro" id="IPR012910">
    <property type="entry name" value="Plug_dom"/>
</dbReference>
<keyword evidence="4 9" id="KW-0812">Transmembrane</keyword>
<keyword evidence="7 9" id="KW-0472">Membrane</keyword>
<keyword evidence="5 12" id="KW-0732">Signal</keyword>
<dbReference type="PANTHER" id="PTHR47234">
    <property type="match status" value="1"/>
</dbReference>
<evidence type="ECO:0000256" key="7">
    <source>
        <dbReference type="ARBA" id="ARBA00023136"/>
    </source>
</evidence>
<evidence type="ECO:0000256" key="3">
    <source>
        <dbReference type="ARBA" id="ARBA00022452"/>
    </source>
</evidence>
<dbReference type="PROSITE" id="PS00430">
    <property type="entry name" value="TONB_DEPENDENT_REC_1"/>
    <property type="match status" value="1"/>
</dbReference>
<dbReference type="InterPro" id="IPR010916">
    <property type="entry name" value="TonB_box_CS"/>
</dbReference>
<feature type="signal peptide" evidence="12">
    <location>
        <begin position="1"/>
        <end position="18"/>
    </location>
</feature>
<dbReference type="PANTHER" id="PTHR47234:SF2">
    <property type="entry name" value="TONB-DEPENDENT RECEPTOR"/>
    <property type="match status" value="1"/>
</dbReference>
<evidence type="ECO:0000259" key="13">
    <source>
        <dbReference type="Pfam" id="PF00593"/>
    </source>
</evidence>